<dbReference type="GeneID" id="19316590"/>
<gene>
    <name evidence="2" type="ORF">PFL1_02470</name>
</gene>
<keyword evidence="1" id="KW-0472">Membrane</keyword>
<evidence type="ECO:0000313" key="2">
    <source>
        <dbReference type="EMBL" id="EPQ29797.1"/>
    </source>
</evidence>
<dbReference type="AlphaFoldDB" id="A0A061HA61"/>
<keyword evidence="1" id="KW-1133">Transmembrane helix</keyword>
<dbReference type="Proteomes" id="UP000053664">
    <property type="component" value="Unassembled WGS sequence"/>
</dbReference>
<accession>A0A061HA61</accession>
<reference evidence="2 3" key="1">
    <citation type="journal article" date="2013" name="Plant Cell">
        <title>The transition from a phytopathogenic smut ancestor to an anamorphic biocontrol agent deciphered by comparative whole-genome analysis.</title>
        <authorList>
            <person name="Lefebvre F."/>
            <person name="Joly D.L."/>
            <person name="Labbe C."/>
            <person name="Teichmann B."/>
            <person name="Linning R."/>
            <person name="Belzile F."/>
            <person name="Bakkeren G."/>
            <person name="Belanger R.R."/>
        </authorList>
    </citation>
    <scope>NUCLEOTIDE SEQUENCE [LARGE SCALE GENOMIC DNA]</scope>
    <source>
        <strain evidence="2 3">PF-1</strain>
    </source>
</reference>
<dbReference type="HOGENOM" id="CLU_186255_0_1_1"/>
<evidence type="ECO:0000313" key="3">
    <source>
        <dbReference type="Proteomes" id="UP000053664"/>
    </source>
</evidence>
<evidence type="ECO:0000256" key="1">
    <source>
        <dbReference type="SAM" id="Phobius"/>
    </source>
</evidence>
<dbReference type="EMBL" id="KE361629">
    <property type="protein sequence ID" value="EPQ29797.1"/>
    <property type="molecule type" value="Genomic_DNA"/>
</dbReference>
<dbReference type="OrthoDB" id="5230947at2759"/>
<keyword evidence="1" id="KW-0812">Transmembrane</keyword>
<protein>
    <submittedName>
        <fullName evidence="2">Uncharacterized protein</fullName>
    </submittedName>
</protein>
<dbReference type="KEGG" id="pfp:PFL1_02470"/>
<sequence length="67" mass="6599">MGAVASCLSSIVSAIVGALRAVFSAIAGVLSTIVSAIGSALIATFNCIADVLCCRCGGRGGGRRRKV</sequence>
<dbReference type="eggNOG" id="ENOG502SEQP">
    <property type="taxonomic scope" value="Eukaryota"/>
</dbReference>
<proteinExistence type="predicted"/>
<name>A0A061HA61_9BASI</name>
<feature type="transmembrane region" description="Helical" evidence="1">
    <location>
        <begin position="34"/>
        <end position="56"/>
    </location>
</feature>
<dbReference type="RefSeq" id="XP_007878178.1">
    <property type="nucleotide sequence ID" value="XM_007879987.1"/>
</dbReference>
<organism evidence="2 3">
    <name type="scientific">Pseudozyma flocculosa PF-1</name>
    <dbReference type="NCBI Taxonomy" id="1277687"/>
    <lineage>
        <taxon>Eukaryota</taxon>
        <taxon>Fungi</taxon>
        <taxon>Dikarya</taxon>
        <taxon>Basidiomycota</taxon>
        <taxon>Ustilaginomycotina</taxon>
        <taxon>Ustilaginomycetes</taxon>
        <taxon>Ustilaginales</taxon>
        <taxon>Ustilaginaceae</taxon>
        <taxon>Pseudozyma</taxon>
    </lineage>
</organism>